<evidence type="ECO:0000313" key="7">
    <source>
        <dbReference type="EMBL" id="WAR31330.1"/>
    </source>
</evidence>
<evidence type="ECO:0000256" key="4">
    <source>
        <dbReference type="PROSITE-ProRule" id="PRU00175"/>
    </source>
</evidence>
<evidence type="ECO:0000256" key="1">
    <source>
        <dbReference type="ARBA" id="ARBA00022723"/>
    </source>
</evidence>
<dbReference type="EMBL" id="CP111028">
    <property type="protein sequence ID" value="WAR31330.1"/>
    <property type="molecule type" value="Genomic_DNA"/>
</dbReference>
<dbReference type="PANTHER" id="PTHR25462">
    <property type="entry name" value="BONUS, ISOFORM C-RELATED"/>
    <property type="match status" value="1"/>
</dbReference>
<dbReference type="InterPro" id="IPR047153">
    <property type="entry name" value="TRIM45/56/19-like"/>
</dbReference>
<dbReference type="SMART" id="SM00184">
    <property type="entry name" value="RING"/>
    <property type="match status" value="1"/>
</dbReference>
<feature type="region of interest" description="Disordered" evidence="5">
    <location>
        <begin position="363"/>
        <end position="382"/>
    </location>
</feature>
<dbReference type="InterPro" id="IPR017907">
    <property type="entry name" value="Znf_RING_CS"/>
</dbReference>
<dbReference type="InterPro" id="IPR013083">
    <property type="entry name" value="Znf_RING/FYVE/PHD"/>
</dbReference>
<dbReference type="Pfam" id="PF00097">
    <property type="entry name" value="zf-C3HC4"/>
    <property type="match status" value="1"/>
</dbReference>
<dbReference type="InterPro" id="IPR001841">
    <property type="entry name" value="Znf_RING"/>
</dbReference>
<dbReference type="Gene3D" id="3.30.40.10">
    <property type="entry name" value="Zinc/RING finger domain, C3HC4 (zinc finger)"/>
    <property type="match status" value="1"/>
</dbReference>
<gene>
    <name evidence="7" type="ORF">MAR_033872</name>
</gene>
<feature type="domain" description="RING-type" evidence="6">
    <location>
        <begin position="12"/>
        <end position="57"/>
    </location>
</feature>
<dbReference type="InterPro" id="IPR018957">
    <property type="entry name" value="Znf_C3HC4_RING-type"/>
</dbReference>
<keyword evidence="2 4" id="KW-0863">Zinc-finger</keyword>
<evidence type="ECO:0000256" key="3">
    <source>
        <dbReference type="ARBA" id="ARBA00022833"/>
    </source>
</evidence>
<reference evidence="7" key="1">
    <citation type="submission" date="2022-11" db="EMBL/GenBank/DDBJ databases">
        <title>Centuries of genome instability and evolution in soft-shell clam transmissible cancer (bioRxiv).</title>
        <authorList>
            <person name="Hart S.F.M."/>
            <person name="Yonemitsu M.A."/>
            <person name="Giersch R.M."/>
            <person name="Beal B.F."/>
            <person name="Arriagada G."/>
            <person name="Davis B.W."/>
            <person name="Ostrander E.A."/>
            <person name="Goff S.P."/>
            <person name="Metzger M.J."/>
        </authorList>
    </citation>
    <scope>NUCLEOTIDE SEQUENCE</scope>
    <source>
        <strain evidence="7">MELC-2E11</strain>
        <tissue evidence="7">Siphon/mantle</tissue>
    </source>
</reference>
<evidence type="ECO:0000313" key="8">
    <source>
        <dbReference type="Proteomes" id="UP001164746"/>
    </source>
</evidence>
<sequence>MLARQQFDLLQCKLCNNIYEDPRLLDCLHSFCSVCLDSYHQDSSDAGEEMVTCPLCQEVTKLEGNVNTLPGNTLLQKYITQARKDKTSIVAGREVEKMSHESLTEAERKCPEIVASIQQLAQTAGSVYADKHGGHTHALHQNDPNTEKVRNGLKLKTCQLQVRAIDLVHGIDKVNKSFNTFLEQKHEFREVVKHRSMEIQDAVKAVERRILARIDDRDVEEEVKNDAFEKSMSFDTAVHSPYTYITSENQPLIDNALYGKNKNNKSTEFEILNETKSNQQVDDSANTSEDQFHKAIDTLVSRTSHPTSHRSRRVSAPPSMIIDALHKRRLSALSILERANINTEGLQLASDIETGMTEARQEWKEENVRRRNTAENSADGGV</sequence>
<evidence type="ECO:0000256" key="2">
    <source>
        <dbReference type="ARBA" id="ARBA00022771"/>
    </source>
</evidence>
<dbReference type="PROSITE" id="PS00518">
    <property type="entry name" value="ZF_RING_1"/>
    <property type="match status" value="1"/>
</dbReference>
<evidence type="ECO:0000259" key="6">
    <source>
        <dbReference type="PROSITE" id="PS50089"/>
    </source>
</evidence>
<evidence type="ECO:0000256" key="5">
    <source>
        <dbReference type="SAM" id="MobiDB-lite"/>
    </source>
</evidence>
<proteinExistence type="predicted"/>
<dbReference type="PANTHER" id="PTHR25462:SF296">
    <property type="entry name" value="MEIOTIC P26, ISOFORM F"/>
    <property type="match status" value="1"/>
</dbReference>
<feature type="compositionally biased region" description="Basic and acidic residues" evidence="5">
    <location>
        <begin position="363"/>
        <end position="373"/>
    </location>
</feature>
<keyword evidence="1" id="KW-0479">Metal-binding</keyword>
<protein>
    <submittedName>
        <fullName evidence="7">RN207-like protein</fullName>
    </submittedName>
</protein>
<accession>A0ABY7GA87</accession>
<dbReference type="Proteomes" id="UP001164746">
    <property type="component" value="Chromosome 17"/>
</dbReference>
<name>A0ABY7GA87_MYAAR</name>
<organism evidence="7 8">
    <name type="scientific">Mya arenaria</name>
    <name type="common">Soft-shell clam</name>
    <dbReference type="NCBI Taxonomy" id="6604"/>
    <lineage>
        <taxon>Eukaryota</taxon>
        <taxon>Metazoa</taxon>
        <taxon>Spiralia</taxon>
        <taxon>Lophotrochozoa</taxon>
        <taxon>Mollusca</taxon>
        <taxon>Bivalvia</taxon>
        <taxon>Autobranchia</taxon>
        <taxon>Heteroconchia</taxon>
        <taxon>Euheterodonta</taxon>
        <taxon>Imparidentia</taxon>
        <taxon>Neoheterodontei</taxon>
        <taxon>Myida</taxon>
        <taxon>Myoidea</taxon>
        <taxon>Myidae</taxon>
        <taxon>Mya</taxon>
    </lineage>
</organism>
<keyword evidence="8" id="KW-1185">Reference proteome</keyword>
<keyword evidence="3" id="KW-0862">Zinc</keyword>
<dbReference type="PROSITE" id="PS50089">
    <property type="entry name" value="ZF_RING_2"/>
    <property type="match status" value="1"/>
</dbReference>
<dbReference type="SUPFAM" id="SSF57850">
    <property type="entry name" value="RING/U-box"/>
    <property type="match status" value="1"/>
</dbReference>